<dbReference type="PANTHER" id="PTHR30346:SF30">
    <property type="entry name" value="SMALL NEUTRAL PROTEASE REGULATORY PROTEIN"/>
    <property type="match status" value="1"/>
</dbReference>
<accession>A0A2N7VQV8</accession>
<reference evidence="6 7" key="1">
    <citation type="submission" date="2018-01" db="EMBL/GenBank/DDBJ databases">
        <title>Whole genome analyses suggest that Burkholderia sensu lato contains two further novel genera in the rhizoxinica-symbiotica group Mycetohabitans gen. nov., and Trinickia gen. nov.: implications for the evolution of diazotrophy and nodulation in the Burkholderiaceae.</title>
        <authorList>
            <person name="Estrada-de los Santos P."/>
            <person name="Palmer M."/>
            <person name="Chavez-Ramirez B."/>
            <person name="Beukes C."/>
            <person name="Steenkamp E.T."/>
            <person name="Hirsch A.M."/>
            <person name="Manyaka P."/>
            <person name="Maluk M."/>
            <person name="Lafos M."/>
            <person name="Crook M."/>
            <person name="Gross E."/>
            <person name="Simon M.F."/>
            <person name="Bueno dos Reis Junior F."/>
            <person name="Poole P.S."/>
            <person name="Venter S.N."/>
            <person name="James E.K."/>
        </authorList>
    </citation>
    <scope>NUCLEOTIDE SEQUENCE [LARGE SCALE GENOMIC DNA]</scope>
    <source>
        <strain evidence="6 7">GP25-8</strain>
    </source>
</reference>
<dbReference type="RefSeq" id="WP_102611783.1">
    <property type="nucleotide sequence ID" value="NZ_CADIKD010000018.1"/>
</dbReference>
<gene>
    <name evidence="6" type="ORF">C0Z19_21075</name>
</gene>
<dbReference type="InterPro" id="IPR036390">
    <property type="entry name" value="WH_DNA-bd_sf"/>
</dbReference>
<evidence type="ECO:0000256" key="2">
    <source>
        <dbReference type="ARBA" id="ARBA00023015"/>
    </source>
</evidence>
<dbReference type="PANTHER" id="PTHR30346">
    <property type="entry name" value="TRANSCRIPTIONAL DUAL REGULATOR HCAR-RELATED"/>
    <property type="match status" value="1"/>
</dbReference>
<dbReference type="GO" id="GO:0003677">
    <property type="term" value="F:DNA binding"/>
    <property type="evidence" value="ECO:0007669"/>
    <property type="project" value="UniProtKB-KW"/>
</dbReference>
<dbReference type="SUPFAM" id="SSF46785">
    <property type="entry name" value="Winged helix' DNA-binding domain"/>
    <property type="match status" value="1"/>
</dbReference>
<proteinExistence type="inferred from homology"/>
<dbReference type="CDD" id="cd08451">
    <property type="entry name" value="PBP2_BudR"/>
    <property type="match status" value="1"/>
</dbReference>
<evidence type="ECO:0000313" key="7">
    <source>
        <dbReference type="Proteomes" id="UP000235347"/>
    </source>
</evidence>
<organism evidence="6 7">
    <name type="scientific">Trinickia soli</name>
    <dbReference type="NCBI Taxonomy" id="380675"/>
    <lineage>
        <taxon>Bacteria</taxon>
        <taxon>Pseudomonadati</taxon>
        <taxon>Pseudomonadota</taxon>
        <taxon>Betaproteobacteria</taxon>
        <taxon>Burkholderiales</taxon>
        <taxon>Burkholderiaceae</taxon>
        <taxon>Trinickia</taxon>
    </lineage>
</organism>
<comment type="caution">
    <text evidence="6">The sequence shown here is derived from an EMBL/GenBank/DDBJ whole genome shotgun (WGS) entry which is preliminary data.</text>
</comment>
<keyword evidence="7" id="KW-1185">Reference proteome</keyword>
<evidence type="ECO:0000256" key="4">
    <source>
        <dbReference type="ARBA" id="ARBA00023163"/>
    </source>
</evidence>
<keyword evidence="3" id="KW-0238">DNA-binding</keyword>
<dbReference type="InterPro" id="IPR005119">
    <property type="entry name" value="LysR_subst-bd"/>
</dbReference>
<dbReference type="SUPFAM" id="SSF53850">
    <property type="entry name" value="Periplasmic binding protein-like II"/>
    <property type="match status" value="1"/>
</dbReference>
<dbReference type="AlphaFoldDB" id="A0A2N7VQV8"/>
<dbReference type="EMBL" id="PNYB01000021">
    <property type="protein sequence ID" value="PMS19534.1"/>
    <property type="molecule type" value="Genomic_DNA"/>
</dbReference>
<dbReference type="Pfam" id="PF00126">
    <property type="entry name" value="HTH_1"/>
    <property type="match status" value="1"/>
</dbReference>
<dbReference type="Pfam" id="PF03466">
    <property type="entry name" value="LysR_substrate"/>
    <property type="match status" value="1"/>
</dbReference>
<name>A0A2N7VQV8_9BURK</name>
<evidence type="ECO:0000259" key="5">
    <source>
        <dbReference type="PROSITE" id="PS50931"/>
    </source>
</evidence>
<dbReference type="Proteomes" id="UP000235347">
    <property type="component" value="Unassembled WGS sequence"/>
</dbReference>
<dbReference type="InterPro" id="IPR036388">
    <property type="entry name" value="WH-like_DNA-bd_sf"/>
</dbReference>
<keyword evidence="4" id="KW-0804">Transcription</keyword>
<dbReference type="GO" id="GO:0003700">
    <property type="term" value="F:DNA-binding transcription factor activity"/>
    <property type="evidence" value="ECO:0007669"/>
    <property type="project" value="InterPro"/>
</dbReference>
<sequence length="299" mass="32198">MELRHIRYFLAVAEERNVTRAAEKLGIGQPPLSQQIHALEAELNVRLFRRTGHGVVLTEAGEAFLIDARRLLESAGQAIANAQSAGRGETGQLNIGFTGSAAFNPVVPRIIRQFRQSYPGVTLTLSEGNTAELLDDLKAGRVDVAFVRLGAQSPASMTFHHIAAERMRLVLPATHRLARKQRIKLEMLDGEPFVLLPRDVSPTLHDVIVGACRYAGYEPVLGQQAPQLSSVVNFVAAEFGVSLVPASVCQIQVEGVVYADVAGANITIRLALASQAPPKASKVENFLAIARQLTTPAAS</sequence>
<dbReference type="PROSITE" id="PS50931">
    <property type="entry name" value="HTH_LYSR"/>
    <property type="match status" value="1"/>
</dbReference>
<dbReference type="Gene3D" id="1.10.10.10">
    <property type="entry name" value="Winged helix-like DNA-binding domain superfamily/Winged helix DNA-binding domain"/>
    <property type="match status" value="1"/>
</dbReference>
<evidence type="ECO:0000313" key="6">
    <source>
        <dbReference type="EMBL" id="PMS19534.1"/>
    </source>
</evidence>
<dbReference type="PRINTS" id="PR00039">
    <property type="entry name" value="HTHLYSR"/>
</dbReference>
<keyword evidence="2" id="KW-0805">Transcription regulation</keyword>
<evidence type="ECO:0000256" key="1">
    <source>
        <dbReference type="ARBA" id="ARBA00009437"/>
    </source>
</evidence>
<dbReference type="FunFam" id="1.10.10.10:FF:000001">
    <property type="entry name" value="LysR family transcriptional regulator"/>
    <property type="match status" value="1"/>
</dbReference>
<dbReference type="Gene3D" id="3.40.190.10">
    <property type="entry name" value="Periplasmic binding protein-like II"/>
    <property type="match status" value="2"/>
</dbReference>
<protein>
    <submittedName>
        <fullName evidence="6">Transcriptional regulator</fullName>
    </submittedName>
</protein>
<dbReference type="InterPro" id="IPR000847">
    <property type="entry name" value="LysR_HTH_N"/>
</dbReference>
<evidence type="ECO:0000256" key="3">
    <source>
        <dbReference type="ARBA" id="ARBA00023125"/>
    </source>
</evidence>
<feature type="domain" description="HTH lysR-type" evidence="5">
    <location>
        <begin position="1"/>
        <end position="58"/>
    </location>
</feature>
<dbReference type="InterPro" id="IPR037410">
    <property type="entry name" value="BudR_PBP2"/>
</dbReference>
<dbReference type="GO" id="GO:0032993">
    <property type="term" value="C:protein-DNA complex"/>
    <property type="evidence" value="ECO:0007669"/>
    <property type="project" value="TreeGrafter"/>
</dbReference>
<comment type="similarity">
    <text evidence="1">Belongs to the LysR transcriptional regulatory family.</text>
</comment>